<feature type="transmembrane region" description="Helical" evidence="1">
    <location>
        <begin position="25"/>
        <end position="45"/>
    </location>
</feature>
<evidence type="ECO:0000256" key="1">
    <source>
        <dbReference type="SAM" id="Phobius"/>
    </source>
</evidence>
<proteinExistence type="predicted"/>
<sequence length="153" mass="15835">MDSHDTAPRGVTSVSPFDAMLRSSFLPSALVGLVCAAVFFVLGGVAGGLSALFGAALALGFFASGLLVLRTLRNLNPMAIMAAAMAVFFGQIIVLGLVLVAARRIDSLDGPATGITVAVVVVAWQIFQVRSFMRTRQFVYDPEAGDAGAGGRT</sequence>
<name>A0A417ZB93_9MICO</name>
<keyword evidence="1" id="KW-1133">Transmembrane helix</keyword>
<gene>
    <name evidence="2" type="ORF">D1832_00135</name>
</gene>
<feature type="transmembrane region" description="Helical" evidence="1">
    <location>
        <begin position="51"/>
        <end position="69"/>
    </location>
</feature>
<keyword evidence="1" id="KW-0812">Transmembrane</keyword>
<feature type="transmembrane region" description="Helical" evidence="1">
    <location>
        <begin position="81"/>
        <end position="102"/>
    </location>
</feature>
<comment type="caution">
    <text evidence="2">The sequence shown here is derived from an EMBL/GenBank/DDBJ whole genome shotgun (WGS) entry which is preliminary data.</text>
</comment>
<dbReference type="Proteomes" id="UP000285376">
    <property type="component" value="Unassembled WGS sequence"/>
</dbReference>
<reference evidence="2 3" key="1">
    <citation type="submission" date="2018-08" db="EMBL/GenBank/DDBJ databases">
        <title>Whole genome sequence analysis of Dermacoccus abyssi bacteria isolated from Deep Mariana trench Micromonospora spp reveals genes involved in the environmental adaptation and production of secondary metabolites.</title>
        <authorList>
            <person name="Abdel-Mageed W.M."/>
            <person name="Lehri B."/>
            <person name="Nouioui I."/>
            <person name="Goodfellow I."/>
            <person name="Jaspars M."/>
            <person name="Karlyshev A."/>
        </authorList>
    </citation>
    <scope>NUCLEOTIDE SEQUENCE [LARGE SCALE GENOMIC DNA]</scope>
    <source>
        <strain evidence="2 3">MT1.1</strain>
    </source>
</reference>
<keyword evidence="1" id="KW-0472">Membrane</keyword>
<dbReference type="EMBL" id="QWLM01000001">
    <property type="protein sequence ID" value="RHW47907.1"/>
    <property type="molecule type" value="Genomic_DNA"/>
</dbReference>
<accession>A0A417ZB93</accession>
<dbReference type="RefSeq" id="WP_118912111.1">
    <property type="nucleotide sequence ID" value="NZ_CBCRVH010000001.1"/>
</dbReference>
<evidence type="ECO:0008006" key="4">
    <source>
        <dbReference type="Google" id="ProtNLM"/>
    </source>
</evidence>
<evidence type="ECO:0000313" key="2">
    <source>
        <dbReference type="EMBL" id="RHW47907.1"/>
    </source>
</evidence>
<feature type="transmembrane region" description="Helical" evidence="1">
    <location>
        <begin position="108"/>
        <end position="127"/>
    </location>
</feature>
<dbReference type="AlphaFoldDB" id="A0A417ZB93"/>
<organism evidence="2 3">
    <name type="scientific">Dermacoccus abyssi</name>
    <dbReference type="NCBI Taxonomy" id="322596"/>
    <lineage>
        <taxon>Bacteria</taxon>
        <taxon>Bacillati</taxon>
        <taxon>Actinomycetota</taxon>
        <taxon>Actinomycetes</taxon>
        <taxon>Micrococcales</taxon>
        <taxon>Dermacoccaceae</taxon>
        <taxon>Dermacoccus</taxon>
    </lineage>
</organism>
<protein>
    <recommendedName>
        <fullName evidence="4">ATP synthase protein I</fullName>
    </recommendedName>
</protein>
<evidence type="ECO:0000313" key="3">
    <source>
        <dbReference type="Proteomes" id="UP000285376"/>
    </source>
</evidence>